<dbReference type="Pfam" id="PF06902">
    <property type="entry name" value="Fer4_19"/>
    <property type="match status" value="1"/>
</dbReference>
<protein>
    <recommendedName>
        <fullName evidence="1">Divergent 4Fe-4S mono-cluster domain-containing protein</fullName>
    </recommendedName>
</protein>
<proteinExistence type="predicted"/>
<reference evidence="2 3" key="1">
    <citation type="submission" date="2010-07" db="EMBL/GenBank/DDBJ databases">
        <authorList>
            <person name="Sid Ahmed O."/>
        </authorList>
    </citation>
    <scope>NUCLEOTIDE SEQUENCE [LARGE SCALE GENOMIC DNA]</scope>
    <source>
        <strain evidence="2 3">TX4248</strain>
    </source>
</reference>
<feature type="domain" description="Divergent 4Fe-4S mono-cluster" evidence="1">
    <location>
        <begin position="24"/>
        <end position="87"/>
    </location>
</feature>
<dbReference type="SUPFAM" id="SSF54862">
    <property type="entry name" value="4Fe-4S ferredoxins"/>
    <property type="match status" value="1"/>
</dbReference>
<comment type="caution">
    <text evidence="2">The sequence shown here is derived from an EMBL/GenBank/DDBJ whole genome shotgun (WGS) entry which is preliminary data.</text>
</comment>
<dbReference type="Gene3D" id="3.30.70.20">
    <property type="match status" value="1"/>
</dbReference>
<evidence type="ECO:0000313" key="2">
    <source>
        <dbReference type="EMBL" id="EFM81615.1"/>
    </source>
</evidence>
<dbReference type="GeneID" id="60894622"/>
<name>A0A125W2K4_ENTFL</name>
<evidence type="ECO:0000259" key="1">
    <source>
        <dbReference type="Pfam" id="PF06902"/>
    </source>
</evidence>
<dbReference type="InterPro" id="IPR010693">
    <property type="entry name" value="Divergent_4Fe-4S_mono-cluster"/>
</dbReference>
<accession>A0A125W2K4</accession>
<dbReference type="EMBL" id="AEBR01000102">
    <property type="protein sequence ID" value="EFM81615.1"/>
    <property type="molecule type" value="Genomic_DNA"/>
</dbReference>
<gene>
    <name evidence="2" type="ORF">HMPREF9498_02757</name>
</gene>
<dbReference type="Proteomes" id="UP000004846">
    <property type="component" value="Unassembled WGS sequence"/>
</dbReference>
<dbReference type="RefSeq" id="WP_002356543.1">
    <property type="nucleotide sequence ID" value="NZ_GL454487.1"/>
</dbReference>
<dbReference type="AlphaFoldDB" id="A0A125W2K4"/>
<dbReference type="HOGENOM" id="CLU_139698_2_0_9"/>
<organism evidence="2 3">
    <name type="scientific">Enterococcus faecalis TX4248</name>
    <dbReference type="NCBI Taxonomy" id="749495"/>
    <lineage>
        <taxon>Bacteria</taxon>
        <taxon>Bacillati</taxon>
        <taxon>Bacillota</taxon>
        <taxon>Bacilli</taxon>
        <taxon>Lactobacillales</taxon>
        <taxon>Enterococcaceae</taxon>
        <taxon>Enterococcus</taxon>
    </lineage>
</organism>
<sequence>MKGNQIDGQPVTEEQLLKEGYRKYTGEGIDIFYNKDICEHIGNCVRGNPEVFEVGRKPWIIPDNGSVENDMIVVDSCPSGALKYIRKAGNEYAN</sequence>
<dbReference type="SMR" id="A0A125W2K4"/>
<evidence type="ECO:0000313" key="3">
    <source>
        <dbReference type="Proteomes" id="UP000004846"/>
    </source>
</evidence>